<dbReference type="InterPro" id="IPR050361">
    <property type="entry name" value="MPP/UQCRC_Complex"/>
</dbReference>
<feature type="signal peptide" evidence="4">
    <location>
        <begin position="1"/>
        <end position="19"/>
    </location>
</feature>
<dbReference type="PANTHER" id="PTHR11851">
    <property type="entry name" value="METALLOPROTEASE"/>
    <property type="match status" value="1"/>
</dbReference>
<feature type="domain" description="Peptidase M16 N-terminal" evidence="5">
    <location>
        <begin position="51"/>
        <end position="172"/>
    </location>
</feature>
<dbReference type="Pfam" id="PF00675">
    <property type="entry name" value="Peptidase_M16"/>
    <property type="match status" value="1"/>
</dbReference>
<evidence type="ECO:0000256" key="3">
    <source>
        <dbReference type="RuleBase" id="RU004447"/>
    </source>
</evidence>
<dbReference type="GO" id="GO:0004222">
    <property type="term" value="F:metalloendopeptidase activity"/>
    <property type="evidence" value="ECO:0007669"/>
    <property type="project" value="InterPro"/>
</dbReference>
<reference evidence="7" key="1">
    <citation type="submission" date="2022-01" db="EMBL/GenBank/DDBJ databases">
        <title>Novel bile acid biosynthetic pathways are enriched in the microbiome of centenarians.</title>
        <authorList>
            <person name="Sato Y."/>
            <person name="Atarashi K."/>
            <person name="Plichta R.D."/>
            <person name="Arai Y."/>
            <person name="Sasajima S."/>
            <person name="Kearney M.S."/>
            <person name="Suda W."/>
            <person name="Takeshita K."/>
            <person name="Sasaki T."/>
            <person name="Okamoto S."/>
            <person name="Skelly N.A."/>
            <person name="Okamura Y."/>
            <person name="Vlamakis H."/>
            <person name="Li Y."/>
            <person name="Tanoue T."/>
            <person name="Takei H."/>
            <person name="Nittono H."/>
            <person name="Narushima S."/>
            <person name="Irie J."/>
            <person name="Itoh H."/>
            <person name="Moriya K."/>
            <person name="Sugiura Y."/>
            <person name="Suematsu M."/>
            <person name="Moritoki N."/>
            <person name="Shibata S."/>
            <person name="Littman R.D."/>
            <person name="Fischbach A.M."/>
            <person name="Uwamino Y."/>
            <person name="Inoue T."/>
            <person name="Honda A."/>
            <person name="Hattori M."/>
            <person name="Murai T."/>
            <person name="Xavier J.R."/>
            <person name="Hirose N."/>
            <person name="Honda K."/>
        </authorList>
    </citation>
    <scope>NUCLEOTIDE SEQUENCE</scope>
    <source>
        <strain evidence="7">CE91-St16</strain>
    </source>
</reference>
<evidence type="ECO:0000256" key="2">
    <source>
        <dbReference type="ARBA" id="ARBA00007261"/>
    </source>
</evidence>
<feature type="domain" description="Peptidase M16 C-terminal" evidence="6">
    <location>
        <begin position="692"/>
        <end position="869"/>
    </location>
</feature>
<dbReference type="PROSITE" id="PS00143">
    <property type="entry name" value="INSULINASE"/>
    <property type="match status" value="1"/>
</dbReference>
<dbReference type="Proteomes" id="UP001055105">
    <property type="component" value="Unassembled WGS sequence"/>
</dbReference>
<keyword evidence="4" id="KW-0732">Signal</keyword>
<comment type="cofactor">
    <cofactor evidence="1">
        <name>Zn(2+)</name>
        <dbReference type="ChEBI" id="CHEBI:29105"/>
    </cofactor>
</comment>
<evidence type="ECO:0000259" key="5">
    <source>
        <dbReference type="Pfam" id="PF00675"/>
    </source>
</evidence>
<name>A0AA37KS48_9BACT</name>
<accession>A0AA37KS48</accession>
<sequence>MRKITMLVIAAFAVTSAAAQFNPQQPIPADKDVRTGKLENGMTYYIRHNEKPKGQADFYILHDVGAIQENDSQQGLAHFLEHMAFNGTKNLPGKMLTEYLEKVGVKFGANLNAGTGWDQTTYMMKDVPTSREGIIDSALLILHDWSHFIALEPEEIDSERGVIMEELRTRDGASWRSTMKMLQALGKDTKYEHRNLIGYLDGLKGFHHKELEDFYNQWYRPDYQAVVVVGDIDVDAVENKIKTLMSDIPAPAADAARKETITVPDNEDPIISIYTDPEMQGSKIQLFVKRPALPEQMNNLIYGEMFDVIQAYMTTMENARLQEISMKPDAPFLGAGMGSGEIGVIPTLNATTFVAMTQDGKLAEGFEAIYTEMEKVRRYGFTQGEFERAQNDLMRRAERAYANRNDRRNGEFVQTYLNNYSKNTPMPDAETEWQLDSMLIKMINVEAVNGFAQQVIYPRNQVIVVTAPEKEGIVNPTAEELLAIREKVANAEIEAYEDNTVKEPLIPEGTVLKGSPVKKTAQDATLGTTEWTLGNGVKVVVKPTTYKADEVRMSAVAKGGLSILSDEEFYMGEMMPAFNSMSGVGKFSATDLKKQLSGKSASVQPSVENYASAVNGYCSPKDLETMMQLLYLNFTQPRFDQNDYNTLMKMLRSQLDNVKSNPDYLMEEKFIDVAYGNNPRRQMISTEIIDKFNFEALPAIYRKLYPDANSFTFTIVGNVDLDALKPLVEKYIGSIPVSKKAMTFADDKCAPVKGDVTEEFTAPMQQPKVSVHYMFSGKMPYTLKDKAALTFLTQALNSRYLISIREEKGGTYGVQVSGSTEYIPDETYKLDIRFDTNEEMADELREIVMKEIREIAENGPKTEDIEKNREFMLKSWKNSLEQNAGWMNYIQAKYGPGLEYLKDYEQVIRSLTNADVQAMAKKVLGDNNLVKVVMRPAKEKAE</sequence>
<proteinExistence type="inferred from homology"/>
<comment type="similarity">
    <text evidence="2 3">Belongs to the peptidase M16 family.</text>
</comment>
<keyword evidence="7" id="KW-0378">Hydrolase</keyword>
<dbReference type="GO" id="GO:0006508">
    <property type="term" value="P:proteolysis"/>
    <property type="evidence" value="ECO:0007669"/>
    <property type="project" value="UniProtKB-KW"/>
</dbReference>
<dbReference type="InterPro" id="IPR011765">
    <property type="entry name" value="Pept_M16_N"/>
</dbReference>
<organism evidence="7 8">
    <name type="scientific">Alistipes finegoldii</name>
    <dbReference type="NCBI Taxonomy" id="214856"/>
    <lineage>
        <taxon>Bacteria</taxon>
        <taxon>Pseudomonadati</taxon>
        <taxon>Bacteroidota</taxon>
        <taxon>Bacteroidia</taxon>
        <taxon>Bacteroidales</taxon>
        <taxon>Rikenellaceae</taxon>
        <taxon>Alistipes</taxon>
    </lineage>
</organism>
<gene>
    <name evidence="7" type="ORF">CE91St16_01440</name>
</gene>
<dbReference type="EMBL" id="BQOL01000001">
    <property type="protein sequence ID" value="GKI17236.1"/>
    <property type="molecule type" value="Genomic_DNA"/>
</dbReference>
<evidence type="ECO:0000313" key="7">
    <source>
        <dbReference type="EMBL" id="GKI17236.1"/>
    </source>
</evidence>
<evidence type="ECO:0000259" key="6">
    <source>
        <dbReference type="Pfam" id="PF05193"/>
    </source>
</evidence>
<evidence type="ECO:0000256" key="4">
    <source>
        <dbReference type="SAM" id="SignalP"/>
    </source>
</evidence>
<dbReference type="Gene3D" id="3.30.830.10">
    <property type="entry name" value="Metalloenzyme, LuxS/M16 peptidase-like"/>
    <property type="match status" value="4"/>
</dbReference>
<dbReference type="Pfam" id="PF05193">
    <property type="entry name" value="Peptidase_M16_C"/>
    <property type="match status" value="2"/>
</dbReference>
<evidence type="ECO:0000313" key="8">
    <source>
        <dbReference type="Proteomes" id="UP001055105"/>
    </source>
</evidence>
<feature type="chain" id="PRO_5041303922" evidence="4">
    <location>
        <begin position="20"/>
        <end position="942"/>
    </location>
</feature>
<comment type="caution">
    <text evidence="7">The sequence shown here is derived from an EMBL/GenBank/DDBJ whole genome shotgun (WGS) entry which is preliminary data.</text>
</comment>
<dbReference type="InterPro" id="IPR007863">
    <property type="entry name" value="Peptidase_M16_C"/>
</dbReference>
<dbReference type="PANTHER" id="PTHR11851:SF49">
    <property type="entry name" value="MITOCHONDRIAL-PROCESSING PEPTIDASE SUBUNIT ALPHA"/>
    <property type="match status" value="1"/>
</dbReference>
<dbReference type="AlphaFoldDB" id="A0AA37KS48"/>
<dbReference type="InterPro" id="IPR011249">
    <property type="entry name" value="Metalloenz_LuxS/M16"/>
</dbReference>
<feature type="domain" description="Peptidase M16 C-terminal" evidence="6">
    <location>
        <begin position="208"/>
        <end position="392"/>
    </location>
</feature>
<evidence type="ECO:0000256" key="1">
    <source>
        <dbReference type="ARBA" id="ARBA00001947"/>
    </source>
</evidence>
<dbReference type="SUPFAM" id="SSF63411">
    <property type="entry name" value="LuxS/MPP-like metallohydrolase"/>
    <property type="match status" value="4"/>
</dbReference>
<dbReference type="InterPro" id="IPR001431">
    <property type="entry name" value="Pept_M16_Zn_BS"/>
</dbReference>
<keyword evidence="7" id="KW-0645">Protease</keyword>
<dbReference type="GO" id="GO:0046872">
    <property type="term" value="F:metal ion binding"/>
    <property type="evidence" value="ECO:0007669"/>
    <property type="project" value="InterPro"/>
</dbReference>
<protein>
    <submittedName>
        <fullName evidence="7">Zinc protease</fullName>
    </submittedName>
</protein>